<sequence>MPVRAITENYNFSPRDTQANYGDNILIYIGWDHHTLFCSAKAFLISPQVTFQHLLETLMPAGFSQHPEFNVINWQKAEFQLDRKELKLQPDATLAELGFGHKSLLRFSTSGLNGYNNAYV</sequence>
<dbReference type="InterPro" id="IPR043010">
    <property type="entry name" value="Phenol_hydroxylase_sf"/>
</dbReference>
<evidence type="ECO:0000313" key="1">
    <source>
        <dbReference type="EMBL" id="OUY06212.1"/>
    </source>
</evidence>
<dbReference type="InterPro" id="IPR006756">
    <property type="entry name" value="Phenol_hydroxylase"/>
</dbReference>
<keyword evidence="2" id="KW-1185">Reference proteome</keyword>
<dbReference type="OrthoDB" id="5343663at2"/>
<gene>
    <name evidence="1" type="ORF">CAP51_13110</name>
</gene>
<organism evidence="1 2">
    <name type="scientific">Acinetobacter populi</name>
    <dbReference type="NCBI Taxonomy" id="1582270"/>
    <lineage>
        <taxon>Bacteria</taxon>
        <taxon>Pseudomonadati</taxon>
        <taxon>Pseudomonadota</taxon>
        <taxon>Gammaproteobacteria</taxon>
        <taxon>Moraxellales</taxon>
        <taxon>Moraxellaceae</taxon>
        <taxon>Acinetobacter</taxon>
    </lineage>
</organism>
<dbReference type="Pfam" id="PF04663">
    <property type="entry name" value="Phenol_monoox"/>
    <property type="match status" value="1"/>
</dbReference>
<dbReference type="EMBL" id="NEXX01000005">
    <property type="protein sequence ID" value="OUY06212.1"/>
    <property type="molecule type" value="Genomic_DNA"/>
</dbReference>
<name>A0A1Z9YVE4_9GAMM</name>
<dbReference type="Gene3D" id="3.10.20.560">
    <property type="entry name" value="Phenol hydroxylase"/>
    <property type="match status" value="1"/>
</dbReference>
<dbReference type="GO" id="GO:0018662">
    <property type="term" value="F:phenol 2-monooxygenase activity"/>
    <property type="evidence" value="ECO:0007669"/>
    <property type="project" value="InterPro"/>
</dbReference>
<dbReference type="AlphaFoldDB" id="A0A1Z9YVE4"/>
<reference evidence="1 2" key="1">
    <citation type="submission" date="2017-05" db="EMBL/GenBank/DDBJ databases">
        <title>Acinetobacter populi ANC 5415 (= PBJ7), whole genome shotgun sequencing project.</title>
        <authorList>
            <person name="Nemec A."/>
            <person name="Radolfova-Krizova L."/>
        </authorList>
    </citation>
    <scope>NUCLEOTIDE SEQUENCE [LARGE SCALE GENOMIC DNA]</scope>
    <source>
        <strain evidence="1 2">PBJ7</strain>
    </source>
</reference>
<proteinExistence type="predicted"/>
<dbReference type="Proteomes" id="UP000196536">
    <property type="component" value="Unassembled WGS sequence"/>
</dbReference>
<dbReference type="RefSeq" id="WP_087621218.1">
    <property type="nucleotide sequence ID" value="NZ_NEXX01000005.1"/>
</dbReference>
<protein>
    <submittedName>
        <fullName evidence="1">Phenol hydroxylase</fullName>
    </submittedName>
</protein>
<accession>A0A1Z9YVE4</accession>
<comment type="caution">
    <text evidence="1">The sequence shown here is derived from an EMBL/GenBank/DDBJ whole genome shotgun (WGS) entry which is preliminary data.</text>
</comment>
<evidence type="ECO:0000313" key="2">
    <source>
        <dbReference type="Proteomes" id="UP000196536"/>
    </source>
</evidence>